<evidence type="ECO:0000256" key="6">
    <source>
        <dbReference type="ARBA" id="ARBA00022842"/>
    </source>
</evidence>
<feature type="compositionally biased region" description="Polar residues" evidence="11">
    <location>
        <begin position="388"/>
        <end position="397"/>
    </location>
</feature>
<feature type="non-terminal residue" evidence="12">
    <location>
        <position position="1"/>
    </location>
</feature>
<proteinExistence type="predicted"/>
<keyword evidence="4" id="KW-0255">Endonuclease</keyword>
<evidence type="ECO:0000256" key="4">
    <source>
        <dbReference type="ARBA" id="ARBA00022759"/>
    </source>
</evidence>
<evidence type="ECO:0000256" key="1">
    <source>
        <dbReference type="ARBA" id="ARBA00022695"/>
    </source>
</evidence>
<dbReference type="GO" id="GO:0046872">
    <property type="term" value="F:metal ion binding"/>
    <property type="evidence" value="ECO:0007669"/>
    <property type="project" value="UniProtKB-KW"/>
</dbReference>
<keyword evidence="13" id="KW-1185">Reference proteome</keyword>
<dbReference type="GO" id="GO:0015074">
    <property type="term" value="P:DNA integration"/>
    <property type="evidence" value="ECO:0007669"/>
    <property type="project" value="UniProtKB-KW"/>
</dbReference>
<keyword evidence="8" id="KW-0695">RNA-directed DNA polymerase</keyword>
<evidence type="ECO:0000256" key="5">
    <source>
        <dbReference type="ARBA" id="ARBA00022801"/>
    </source>
</evidence>
<dbReference type="InterPro" id="IPR039537">
    <property type="entry name" value="Retrotran_Ty1/copia-like"/>
</dbReference>
<keyword evidence="2" id="KW-0540">Nuclease</keyword>
<evidence type="ECO:0000256" key="3">
    <source>
        <dbReference type="ARBA" id="ARBA00022723"/>
    </source>
</evidence>
<evidence type="ECO:0000313" key="12">
    <source>
        <dbReference type="EMBL" id="KNZ56259.1"/>
    </source>
</evidence>
<evidence type="ECO:0000313" key="13">
    <source>
        <dbReference type="Proteomes" id="UP000037035"/>
    </source>
</evidence>
<dbReference type="GO" id="GO:0004519">
    <property type="term" value="F:endonuclease activity"/>
    <property type="evidence" value="ECO:0007669"/>
    <property type="project" value="UniProtKB-KW"/>
</dbReference>
<keyword evidence="5" id="KW-0378">Hydrolase</keyword>
<evidence type="ECO:0000256" key="11">
    <source>
        <dbReference type="SAM" id="MobiDB-lite"/>
    </source>
</evidence>
<dbReference type="PANTHER" id="PTHR42648:SF11">
    <property type="entry name" value="TRANSPOSON TY4-P GAG-POL POLYPROTEIN"/>
    <property type="match status" value="1"/>
</dbReference>
<feature type="compositionally biased region" description="Basic and acidic residues" evidence="11">
    <location>
        <begin position="348"/>
        <end position="359"/>
    </location>
</feature>
<keyword evidence="7" id="KW-0229">DNA integration</keyword>
<keyword evidence="6" id="KW-0460">Magnesium</keyword>
<dbReference type="PANTHER" id="PTHR42648">
    <property type="entry name" value="TRANSPOSASE, PUTATIVE-RELATED"/>
    <property type="match status" value="1"/>
</dbReference>
<dbReference type="InterPro" id="IPR036397">
    <property type="entry name" value="RNaseH_sf"/>
</dbReference>
<evidence type="ECO:0000256" key="10">
    <source>
        <dbReference type="ARBA" id="ARBA00023172"/>
    </source>
</evidence>
<protein>
    <submittedName>
        <fullName evidence="12">Uncharacterized protein</fullName>
    </submittedName>
</protein>
<evidence type="ECO:0000256" key="7">
    <source>
        <dbReference type="ARBA" id="ARBA00022908"/>
    </source>
</evidence>
<keyword evidence="9" id="KW-0808">Transferase</keyword>
<feature type="region of interest" description="Disordered" evidence="11">
    <location>
        <begin position="333"/>
        <end position="397"/>
    </location>
</feature>
<dbReference type="GO" id="GO:0016787">
    <property type="term" value="F:hydrolase activity"/>
    <property type="evidence" value="ECO:0007669"/>
    <property type="project" value="UniProtKB-KW"/>
</dbReference>
<dbReference type="GO" id="GO:0006310">
    <property type="term" value="P:DNA recombination"/>
    <property type="evidence" value="ECO:0007669"/>
    <property type="project" value="UniProtKB-KW"/>
</dbReference>
<reference evidence="12 13" key="1">
    <citation type="submission" date="2015-08" db="EMBL/GenBank/DDBJ databases">
        <title>Next Generation Sequencing and Analysis of the Genome of Puccinia sorghi L Schw, the Causal Agent of Maize Common Rust.</title>
        <authorList>
            <person name="Rochi L."/>
            <person name="Burguener G."/>
            <person name="Darino M."/>
            <person name="Turjanski A."/>
            <person name="Kreff E."/>
            <person name="Dieguez M.J."/>
            <person name="Sacco F."/>
        </authorList>
    </citation>
    <scope>NUCLEOTIDE SEQUENCE [LARGE SCALE GENOMIC DNA]</scope>
    <source>
        <strain evidence="12 13">RO10H11247</strain>
    </source>
</reference>
<dbReference type="AlphaFoldDB" id="A0A0L6V6B9"/>
<accession>A0A0L6V6B9</accession>
<keyword evidence="9" id="KW-0239">DNA-directed DNA polymerase</keyword>
<dbReference type="EMBL" id="LAVV01007336">
    <property type="protein sequence ID" value="KNZ56259.1"/>
    <property type="molecule type" value="Genomic_DNA"/>
</dbReference>
<evidence type="ECO:0000256" key="8">
    <source>
        <dbReference type="ARBA" id="ARBA00022918"/>
    </source>
</evidence>
<dbReference type="GO" id="GO:0003964">
    <property type="term" value="F:RNA-directed DNA polymerase activity"/>
    <property type="evidence" value="ECO:0007669"/>
    <property type="project" value="UniProtKB-KW"/>
</dbReference>
<evidence type="ECO:0000256" key="2">
    <source>
        <dbReference type="ARBA" id="ARBA00022722"/>
    </source>
</evidence>
<sequence length="397" mass="45381">RKRNGPTHLGNEHHHSRQLSVRAQYSHQLNHCGRTQCKGMYPQSQKFLIQCLERGPNSIRGKNSERAFLGQESRLSRNYDQTNSTYISNPKESLMDIHEKLGHTSIQRIEPLLGDSISKSDRSNFKCKACTLSKITKQPFKRTSKLSSKPFDRIHLDLIGPIKSKSSLKHNFILTLVDNYTGYLAGFPKEEGVLTFFNLFRRRGETLKSSGIQKRFWHKIVKSCCLMLNQIPHGGGSKSPWELLQDKQFLNDLLRTIGTPALILNSNRIKGRKFDIKGEESKLVGFNVALRSFQIFTSYSRVIESKHVRFLNKTEGDPILNYDNLLEFKPEPASWPVRNSEPQSEPESSDHREKNHDQDNSGDLNNDSSEDDSEIVDQILRKEPTPAPVSQPTTRVL</sequence>
<dbReference type="Proteomes" id="UP000037035">
    <property type="component" value="Unassembled WGS sequence"/>
</dbReference>
<dbReference type="Gene3D" id="3.30.420.10">
    <property type="entry name" value="Ribonuclease H-like superfamily/Ribonuclease H"/>
    <property type="match status" value="1"/>
</dbReference>
<dbReference type="GO" id="GO:0003676">
    <property type="term" value="F:nucleic acid binding"/>
    <property type="evidence" value="ECO:0007669"/>
    <property type="project" value="InterPro"/>
</dbReference>
<organism evidence="12 13">
    <name type="scientific">Puccinia sorghi</name>
    <dbReference type="NCBI Taxonomy" id="27349"/>
    <lineage>
        <taxon>Eukaryota</taxon>
        <taxon>Fungi</taxon>
        <taxon>Dikarya</taxon>
        <taxon>Basidiomycota</taxon>
        <taxon>Pucciniomycotina</taxon>
        <taxon>Pucciniomycetes</taxon>
        <taxon>Pucciniales</taxon>
        <taxon>Pucciniaceae</taxon>
        <taxon>Puccinia</taxon>
    </lineage>
</organism>
<keyword evidence="10" id="KW-0233">DNA recombination</keyword>
<gene>
    <name evidence="12" type="ORF">VP01_244g1</name>
</gene>
<keyword evidence="3" id="KW-0479">Metal-binding</keyword>
<dbReference type="GO" id="GO:0003887">
    <property type="term" value="F:DNA-directed DNA polymerase activity"/>
    <property type="evidence" value="ECO:0007669"/>
    <property type="project" value="UniProtKB-KW"/>
</dbReference>
<keyword evidence="1" id="KW-0548">Nucleotidyltransferase</keyword>
<dbReference type="VEuPathDB" id="FungiDB:VP01_244g1"/>
<name>A0A0L6V6B9_9BASI</name>
<evidence type="ECO:0000256" key="9">
    <source>
        <dbReference type="ARBA" id="ARBA00022932"/>
    </source>
</evidence>
<dbReference type="OrthoDB" id="2014122at2759"/>
<comment type="caution">
    <text evidence="12">The sequence shown here is derived from an EMBL/GenBank/DDBJ whole genome shotgun (WGS) entry which is preliminary data.</text>
</comment>